<gene>
    <name evidence="13" type="ORF">B0F89_10118</name>
</gene>
<evidence type="ECO:0000256" key="6">
    <source>
        <dbReference type="ARBA" id="ARBA00022691"/>
    </source>
</evidence>
<feature type="domain" description="DNA methylase adenine-specific" evidence="12">
    <location>
        <begin position="188"/>
        <end position="392"/>
    </location>
</feature>
<reference evidence="13 14" key="1">
    <citation type="submission" date="2018-02" db="EMBL/GenBank/DDBJ databases">
        <title>Subsurface microbial communities from deep shales in Ohio and West Virginia, USA.</title>
        <authorList>
            <person name="Wrighton K."/>
        </authorList>
    </citation>
    <scope>NUCLEOTIDE SEQUENCE [LARGE SCALE GENOMIC DNA]</scope>
    <source>
        <strain evidence="13 14">MARC-MIP3H16</strain>
    </source>
</reference>
<evidence type="ECO:0000256" key="1">
    <source>
        <dbReference type="ARBA" id="ARBA00006594"/>
    </source>
</evidence>
<name>A0AB36ZZ25_9BACT</name>
<dbReference type="GO" id="GO:0009007">
    <property type="term" value="F:site-specific DNA-methyltransferase (adenine-specific) activity"/>
    <property type="evidence" value="ECO:0007669"/>
    <property type="project" value="UniProtKB-EC"/>
</dbReference>
<dbReference type="RefSeq" id="WP_104411530.1">
    <property type="nucleotide sequence ID" value="NZ_PTIW01000001.1"/>
</dbReference>
<dbReference type="AlphaFoldDB" id="A0AB36ZZ25"/>
<evidence type="ECO:0000256" key="4">
    <source>
        <dbReference type="ARBA" id="ARBA00022603"/>
    </source>
</evidence>
<dbReference type="InterPro" id="IPR044946">
    <property type="entry name" value="Restrct_endonuc_typeI_TRD_sf"/>
</dbReference>
<dbReference type="InterPro" id="IPR000055">
    <property type="entry name" value="Restrct_endonuc_typeI_TRD"/>
</dbReference>
<evidence type="ECO:0000256" key="8">
    <source>
        <dbReference type="ARBA" id="ARBA00023125"/>
    </source>
</evidence>
<dbReference type="SUPFAM" id="SSF53335">
    <property type="entry name" value="S-adenosyl-L-methionine-dependent methyltransferases"/>
    <property type="match status" value="1"/>
</dbReference>
<dbReference type="EMBL" id="PTIW01000001">
    <property type="protein sequence ID" value="PPK62820.1"/>
    <property type="molecule type" value="Genomic_DNA"/>
</dbReference>
<keyword evidence="10" id="KW-0175">Coiled coil</keyword>
<keyword evidence="6" id="KW-0949">S-adenosyl-L-methionine</keyword>
<dbReference type="PANTHER" id="PTHR42933:SF4">
    <property type="entry name" value="TYPE I RESTRICTION ENZYME ECOKI METHYLASE SUBUNIT"/>
    <property type="match status" value="1"/>
</dbReference>
<organism evidence="13 14">
    <name type="scientific">Malaciobacter marinus</name>
    <dbReference type="NCBI Taxonomy" id="505249"/>
    <lineage>
        <taxon>Bacteria</taxon>
        <taxon>Pseudomonadati</taxon>
        <taxon>Campylobacterota</taxon>
        <taxon>Epsilonproteobacteria</taxon>
        <taxon>Campylobacterales</taxon>
        <taxon>Arcobacteraceae</taxon>
        <taxon>Malaciobacter</taxon>
    </lineage>
</organism>
<dbReference type="SUPFAM" id="SSF116734">
    <property type="entry name" value="DNA methylase specificity domain"/>
    <property type="match status" value="1"/>
</dbReference>
<keyword evidence="5" id="KW-0808">Transferase</keyword>
<accession>A0AB36ZZ25</accession>
<dbReference type="InterPro" id="IPR029063">
    <property type="entry name" value="SAM-dependent_MTases_sf"/>
</dbReference>
<dbReference type="InterPro" id="IPR003356">
    <property type="entry name" value="DNA_methylase_A-5"/>
</dbReference>
<dbReference type="PANTHER" id="PTHR42933">
    <property type="entry name" value="SLR6095 PROTEIN"/>
    <property type="match status" value="1"/>
</dbReference>
<dbReference type="InterPro" id="IPR051537">
    <property type="entry name" value="DNA_Adenine_Mtase"/>
</dbReference>
<dbReference type="Proteomes" id="UP000239861">
    <property type="component" value="Unassembled WGS sequence"/>
</dbReference>
<dbReference type="Pfam" id="PF01420">
    <property type="entry name" value="Methylase_S"/>
    <property type="match status" value="1"/>
</dbReference>
<comment type="caution">
    <text evidence="13">The sequence shown here is derived from an EMBL/GenBank/DDBJ whole genome shotgun (WGS) entry which is preliminary data.</text>
</comment>
<dbReference type="GO" id="GO:0009307">
    <property type="term" value="P:DNA restriction-modification system"/>
    <property type="evidence" value="ECO:0007669"/>
    <property type="project" value="UniProtKB-KW"/>
</dbReference>
<comment type="catalytic activity">
    <reaction evidence="9">
        <text>a 2'-deoxyadenosine in DNA + S-adenosyl-L-methionine = an N(6)-methyl-2'-deoxyadenosine in DNA + S-adenosyl-L-homocysteine + H(+)</text>
        <dbReference type="Rhea" id="RHEA:15197"/>
        <dbReference type="Rhea" id="RHEA-COMP:12418"/>
        <dbReference type="Rhea" id="RHEA-COMP:12419"/>
        <dbReference type="ChEBI" id="CHEBI:15378"/>
        <dbReference type="ChEBI" id="CHEBI:57856"/>
        <dbReference type="ChEBI" id="CHEBI:59789"/>
        <dbReference type="ChEBI" id="CHEBI:90615"/>
        <dbReference type="ChEBI" id="CHEBI:90616"/>
        <dbReference type="EC" id="2.1.1.72"/>
    </reaction>
</comment>
<evidence type="ECO:0000259" key="12">
    <source>
        <dbReference type="Pfam" id="PF02384"/>
    </source>
</evidence>
<dbReference type="GO" id="GO:0003677">
    <property type="term" value="F:DNA binding"/>
    <property type="evidence" value="ECO:0007669"/>
    <property type="project" value="UniProtKB-KW"/>
</dbReference>
<dbReference type="GO" id="GO:0008170">
    <property type="term" value="F:N-methyltransferase activity"/>
    <property type="evidence" value="ECO:0007669"/>
    <property type="project" value="InterPro"/>
</dbReference>
<keyword evidence="7" id="KW-0680">Restriction system</keyword>
<evidence type="ECO:0000256" key="2">
    <source>
        <dbReference type="ARBA" id="ARBA00010923"/>
    </source>
</evidence>
<sequence length="588" mass="67589">MITMKNEEHMVNELYKLLDNLRGRVDAQEALEFIYILKAWEKLSNEKKIHEEISFDNFYNQKVEVKKLTVIFEKLSKTIKLFELYRFDAKLVDDQLLTTILSFVKNVSKLPNVNDMFYLDKGKADGFSVSNQIAELGVKLLDGESKELYVPFTNGFAYSYYTDKKIYADFQMSQALIISELINILDNCNIEFCLTDALKNPMFINPNAPHLLKQFDSVLSFPPFRMKGKLDTDNDKFHRFKIHKGTVLDVAHFEHILAQTSSKAVVLMATGFTFSGGVEEAFRKYLIEQNYLEAIIQLPPNLHSATSIETVFFVVNKQKSDDRVHFINLKDDSFIKRDGRRLILKDLDVILDIYENKKEIENISIIASNEEIINNNYSLAIDRYVIPQEAKELQKSLEKYELIQLEDIADIRRSQLFKDEEEGKEVYEISPSDFSKAGFTLECGKLKQIGSQYKRLQTYKLEPYDVLLSTKGTIGKVCIMGEINEAIIASQAIQVIRVQGNDKKEKAISLYMFLKSDLGQTILASLVAGTAMPQISTAEIKKLSIPLLSKEQEKRLISSFKDESKMYNEIEKINENIRSIHSNFLGEK</sequence>
<evidence type="ECO:0000256" key="5">
    <source>
        <dbReference type="ARBA" id="ARBA00022679"/>
    </source>
</evidence>
<keyword evidence="4" id="KW-0489">Methyltransferase</keyword>
<dbReference type="Pfam" id="PF02384">
    <property type="entry name" value="N6_Mtase"/>
    <property type="match status" value="1"/>
</dbReference>
<evidence type="ECO:0000256" key="10">
    <source>
        <dbReference type="SAM" id="Coils"/>
    </source>
</evidence>
<comment type="similarity">
    <text evidence="2">Belongs to the type-I restriction system S methylase family.</text>
</comment>
<dbReference type="Gene3D" id="3.40.50.150">
    <property type="entry name" value="Vaccinia Virus protein VP39"/>
    <property type="match status" value="1"/>
</dbReference>
<proteinExistence type="inferred from homology"/>
<feature type="coiled-coil region" evidence="10">
    <location>
        <begin position="4"/>
        <end position="31"/>
    </location>
</feature>
<dbReference type="GO" id="GO:0032259">
    <property type="term" value="P:methylation"/>
    <property type="evidence" value="ECO:0007669"/>
    <property type="project" value="UniProtKB-KW"/>
</dbReference>
<keyword evidence="8" id="KW-0238">DNA-binding</keyword>
<feature type="domain" description="Type I restriction modification DNA specificity" evidence="11">
    <location>
        <begin position="398"/>
        <end position="572"/>
    </location>
</feature>
<evidence type="ECO:0000313" key="13">
    <source>
        <dbReference type="EMBL" id="PPK62820.1"/>
    </source>
</evidence>
<protein>
    <recommendedName>
        <fullName evidence="3">site-specific DNA-methyltransferase (adenine-specific)</fullName>
        <ecNumber evidence="3">2.1.1.72</ecNumber>
    </recommendedName>
</protein>
<dbReference type="EC" id="2.1.1.72" evidence="3"/>
<evidence type="ECO:0000259" key="11">
    <source>
        <dbReference type="Pfam" id="PF01420"/>
    </source>
</evidence>
<dbReference type="Gene3D" id="3.90.220.20">
    <property type="entry name" value="DNA methylase specificity domains"/>
    <property type="match status" value="1"/>
</dbReference>
<evidence type="ECO:0000313" key="14">
    <source>
        <dbReference type="Proteomes" id="UP000239861"/>
    </source>
</evidence>
<evidence type="ECO:0000256" key="9">
    <source>
        <dbReference type="ARBA" id="ARBA00047942"/>
    </source>
</evidence>
<comment type="similarity">
    <text evidence="1">Belongs to the N(4)/N(6)-methyltransferase family.</text>
</comment>
<evidence type="ECO:0000256" key="7">
    <source>
        <dbReference type="ARBA" id="ARBA00022747"/>
    </source>
</evidence>
<evidence type="ECO:0000256" key="3">
    <source>
        <dbReference type="ARBA" id="ARBA00011900"/>
    </source>
</evidence>